<accession>A0AAV6IC53</accession>
<dbReference type="GO" id="GO:0016705">
    <property type="term" value="F:oxidoreductase activity, acting on paired donors, with incorporation or reduction of molecular oxygen"/>
    <property type="evidence" value="ECO:0007669"/>
    <property type="project" value="UniProtKB-ARBA"/>
</dbReference>
<evidence type="ECO:0000256" key="1">
    <source>
        <dbReference type="ARBA" id="ARBA00008056"/>
    </source>
</evidence>
<keyword evidence="7" id="KW-1185">Reference proteome</keyword>
<dbReference type="Pfam" id="PF14226">
    <property type="entry name" value="DIOX_N"/>
    <property type="match status" value="1"/>
</dbReference>
<keyword evidence="4" id="KW-0560">Oxidoreductase</keyword>
<evidence type="ECO:0000256" key="3">
    <source>
        <dbReference type="ARBA" id="ARBA00023004"/>
    </source>
</evidence>
<keyword evidence="3 4" id="KW-0408">Iron</keyword>
<dbReference type="PANTHER" id="PTHR47991">
    <property type="entry name" value="OXOGLUTARATE/IRON-DEPENDENT DIOXYGENASE"/>
    <property type="match status" value="1"/>
</dbReference>
<proteinExistence type="inferred from homology"/>
<sequence>MNYVMMGPSEMGLKWTSFSLAYSTPPESPSSSHSLTLLVLNLQYLDRNKLMEIQEDGVCYHETKFIDEHGLIRSTKVPVVQQLALTGLKDLPNRFISTSQDHPVVSSSILDVSRAFPTVDVAQLGRTQELVKLASVAKEWGFFLVINHGIEDSVLHGVEDVVRGFFGLSFEEKKSSVGTYMDVDNLGYGQNFVRSEEEPLSWIDRLAVKAAPSEASEGLLVWPRNPANFRQVMEQYAEEARKVCNHLLEALAESLSLEKHVFLENFDSENSEIKVRVNYYPPCPRPDLAMGQHPHSDASALTLLMQFGATGGLQVLKDAKWFTVPWPENTLLVSVGDLMEIMSNGRVKSPWHRVATLADVERFSVALFYNPPSEAEIEPVEVEGPRDESYKKVVVGEYVRNSYKYSLPIDKQPMMNFAKN</sequence>
<dbReference type="AlphaFoldDB" id="A0AAV6IC53"/>
<dbReference type="InterPro" id="IPR026992">
    <property type="entry name" value="DIOX_N"/>
</dbReference>
<evidence type="ECO:0000256" key="4">
    <source>
        <dbReference type="RuleBase" id="RU003682"/>
    </source>
</evidence>
<dbReference type="Pfam" id="PF03171">
    <property type="entry name" value="2OG-FeII_Oxy"/>
    <property type="match status" value="1"/>
</dbReference>
<comment type="similarity">
    <text evidence="1 4">Belongs to the iron/ascorbate-dependent oxidoreductase family.</text>
</comment>
<evidence type="ECO:0000259" key="5">
    <source>
        <dbReference type="PROSITE" id="PS51471"/>
    </source>
</evidence>
<dbReference type="PROSITE" id="PS51471">
    <property type="entry name" value="FE2OG_OXY"/>
    <property type="match status" value="1"/>
</dbReference>
<dbReference type="EMBL" id="JACTNZ010000011">
    <property type="protein sequence ID" value="KAG5526286.1"/>
    <property type="molecule type" value="Genomic_DNA"/>
</dbReference>
<dbReference type="FunFam" id="2.60.120.330:FF:000079">
    <property type="entry name" value="Protein SRG1"/>
    <property type="match status" value="1"/>
</dbReference>
<dbReference type="GO" id="GO:0046872">
    <property type="term" value="F:metal ion binding"/>
    <property type="evidence" value="ECO:0007669"/>
    <property type="project" value="UniProtKB-KW"/>
</dbReference>
<dbReference type="InterPro" id="IPR044861">
    <property type="entry name" value="IPNS-like_FE2OG_OXY"/>
</dbReference>
<dbReference type="InterPro" id="IPR050295">
    <property type="entry name" value="Plant_2OG-oxidoreductases"/>
</dbReference>
<protein>
    <recommendedName>
        <fullName evidence="5">Fe2OG dioxygenase domain-containing protein</fullName>
    </recommendedName>
</protein>
<organism evidence="6 7">
    <name type="scientific">Rhododendron griersonianum</name>
    <dbReference type="NCBI Taxonomy" id="479676"/>
    <lineage>
        <taxon>Eukaryota</taxon>
        <taxon>Viridiplantae</taxon>
        <taxon>Streptophyta</taxon>
        <taxon>Embryophyta</taxon>
        <taxon>Tracheophyta</taxon>
        <taxon>Spermatophyta</taxon>
        <taxon>Magnoliopsida</taxon>
        <taxon>eudicotyledons</taxon>
        <taxon>Gunneridae</taxon>
        <taxon>Pentapetalae</taxon>
        <taxon>asterids</taxon>
        <taxon>Ericales</taxon>
        <taxon>Ericaceae</taxon>
        <taxon>Ericoideae</taxon>
        <taxon>Rhodoreae</taxon>
        <taxon>Rhododendron</taxon>
    </lineage>
</organism>
<feature type="domain" description="Fe2OG dioxygenase" evidence="5">
    <location>
        <begin position="271"/>
        <end position="371"/>
    </location>
</feature>
<keyword evidence="2 4" id="KW-0479">Metal-binding</keyword>
<reference evidence="6" key="1">
    <citation type="submission" date="2020-08" db="EMBL/GenBank/DDBJ databases">
        <title>Plant Genome Project.</title>
        <authorList>
            <person name="Zhang R.-G."/>
        </authorList>
    </citation>
    <scope>NUCLEOTIDE SEQUENCE</scope>
    <source>
        <strain evidence="6">WSP0</strain>
        <tissue evidence="6">Leaf</tissue>
    </source>
</reference>
<dbReference type="InterPro" id="IPR027443">
    <property type="entry name" value="IPNS-like_sf"/>
</dbReference>
<dbReference type="Proteomes" id="UP000823749">
    <property type="component" value="Chromosome 11"/>
</dbReference>
<name>A0AAV6IC53_9ERIC</name>
<comment type="caution">
    <text evidence="6">The sequence shown here is derived from an EMBL/GenBank/DDBJ whole genome shotgun (WGS) entry which is preliminary data.</text>
</comment>
<gene>
    <name evidence="6" type="ORF">RHGRI_032536</name>
</gene>
<dbReference type="SUPFAM" id="SSF51197">
    <property type="entry name" value="Clavaminate synthase-like"/>
    <property type="match status" value="1"/>
</dbReference>
<dbReference type="InterPro" id="IPR005123">
    <property type="entry name" value="Oxoglu/Fe-dep_dioxygenase_dom"/>
</dbReference>
<dbReference type="Gene3D" id="2.60.120.330">
    <property type="entry name" value="B-lactam Antibiotic, Isopenicillin N Synthase, Chain"/>
    <property type="match status" value="1"/>
</dbReference>
<evidence type="ECO:0000313" key="6">
    <source>
        <dbReference type="EMBL" id="KAG5526286.1"/>
    </source>
</evidence>
<evidence type="ECO:0000313" key="7">
    <source>
        <dbReference type="Proteomes" id="UP000823749"/>
    </source>
</evidence>
<evidence type="ECO:0000256" key="2">
    <source>
        <dbReference type="ARBA" id="ARBA00022723"/>
    </source>
</evidence>